<sequence>MTEKIDDGNYLVRVRAQVMSRDDSSGGWVPLGGGGLSDVSVRRRPRTSQQGAGPPDKPKHDYLIYGKRISDNSVVLSCTIKKDFEYNKVMPTFHHWRTGSKRFGLTFQAAADARAFDKGVRTAVEDLLDGFTNTSPSMPLPKRQEETDDDVFMTLDLPRDPKESKSSTDSNGSDKSGNSINIIYNGNDRPIFEPPKGVSEYVQLQERHEYFYVENPLSQPQQQPPLPPTWESPTALKKSSPPPPPPQSLSEVFKPVIKRPQPFICRHCNETFTRDQNKRGSCKYAPDSVRNVINLLSCIPLMNCCMYHCAADSEGDFQRNPYRCQGEDEPSDVCTRRWIGLTLVSLLLPCIWFYPPLTFCHYCGVRCGIWGGKHKTTTDGA</sequence>
<dbReference type="InterPro" id="IPR041937">
    <property type="entry name" value="SPRE_EVH1"/>
</dbReference>
<accession>A0ABD1FFR5</accession>
<dbReference type="InterPro" id="IPR007875">
    <property type="entry name" value="Sprouty"/>
</dbReference>
<dbReference type="InterPro" id="IPR011993">
    <property type="entry name" value="PH-like_dom_sf"/>
</dbReference>
<dbReference type="CDD" id="cd10574">
    <property type="entry name" value="EVH1_SPRED-like"/>
    <property type="match status" value="1"/>
</dbReference>
<comment type="subcellular location">
    <subcellularLocation>
        <location evidence="1">Cell membrane</location>
        <topology evidence="1">Peripheral membrane protein</topology>
    </subcellularLocation>
</comment>
<feature type="compositionally biased region" description="Basic and acidic residues" evidence="4">
    <location>
        <begin position="157"/>
        <end position="166"/>
    </location>
</feature>
<dbReference type="Pfam" id="PF05210">
    <property type="entry name" value="Sprouty"/>
    <property type="match status" value="1"/>
</dbReference>
<evidence type="ECO:0000313" key="6">
    <source>
        <dbReference type="EMBL" id="KAL1518101.1"/>
    </source>
</evidence>
<dbReference type="FunFam" id="2.30.29.30:FF:000052">
    <property type="entry name" value="Sprouty-related, EVH1 domain containing 2"/>
    <property type="match status" value="1"/>
</dbReference>
<dbReference type="Pfam" id="PF00568">
    <property type="entry name" value="WH1"/>
    <property type="match status" value="1"/>
</dbReference>
<gene>
    <name evidence="6" type="ORF">ABEB36_001775</name>
</gene>
<protein>
    <recommendedName>
        <fullName evidence="5">WH1 domain-containing protein</fullName>
    </recommendedName>
</protein>
<dbReference type="AlphaFoldDB" id="A0ABD1FFR5"/>
<keyword evidence="3" id="KW-0472">Membrane</keyword>
<evidence type="ECO:0000256" key="1">
    <source>
        <dbReference type="ARBA" id="ARBA00004202"/>
    </source>
</evidence>
<feature type="region of interest" description="Disordered" evidence="4">
    <location>
        <begin position="21"/>
        <end position="59"/>
    </location>
</feature>
<evidence type="ECO:0000259" key="5">
    <source>
        <dbReference type="PROSITE" id="PS50229"/>
    </source>
</evidence>
<feature type="domain" description="WH1" evidence="5">
    <location>
        <begin position="3"/>
        <end position="127"/>
    </location>
</feature>
<keyword evidence="2" id="KW-1003">Cell membrane</keyword>
<evidence type="ECO:0000256" key="4">
    <source>
        <dbReference type="SAM" id="MobiDB-lite"/>
    </source>
</evidence>
<keyword evidence="7" id="KW-1185">Reference proteome</keyword>
<organism evidence="6 7">
    <name type="scientific">Hypothenemus hampei</name>
    <name type="common">Coffee berry borer</name>
    <dbReference type="NCBI Taxonomy" id="57062"/>
    <lineage>
        <taxon>Eukaryota</taxon>
        <taxon>Metazoa</taxon>
        <taxon>Ecdysozoa</taxon>
        <taxon>Arthropoda</taxon>
        <taxon>Hexapoda</taxon>
        <taxon>Insecta</taxon>
        <taxon>Pterygota</taxon>
        <taxon>Neoptera</taxon>
        <taxon>Endopterygota</taxon>
        <taxon>Coleoptera</taxon>
        <taxon>Polyphaga</taxon>
        <taxon>Cucujiformia</taxon>
        <taxon>Curculionidae</taxon>
        <taxon>Scolytinae</taxon>
        <taxon>Hypothenemus</taxon>
    </lineage>
</organism>
<comment type="caution">
    <text evidence="6">The sequence shown here is derived from an EMBL/GenBank/DDBJ whole genome shotgun (WGS) entry which is preliminary data.</text>
</comment>
<dbReference type="PANTHER" id="PTHR11202:SF3">
    <property type="entry name" value="SPROUTY-RELATED PROTEIN WITH EVH-1 DOMAIN, ISOFORM C"/>
    <property type="match status" value="1"/>
</dbReference>
<dbReference type="SUPFAM" id="SSF50729">
    <property type="entry name" value="PH domain-like"/>
    <property type="match status" value="1"/>
</dbReference>
<dbReference type="EMBL" id="JBDJPC010000001">
    <property type="protein sequence ID" value="KAL1518101.1"/>
    <property type="molecule type" value="Genomic_DNA"/>
</dbReference>
<feature type="compositionally biased region" description="Low complexity" evidence="4">
    <location>
        <begin position="176"/>
        <end position="187"/>
    </location>
</feature>
<dbReference type="InterPro" id="IPR000697">
    <property type="entry name" value="WH1/EVH1_dom"/>
</dbReference>
<name>A0ABD1FFR5_HYPHA</name>
<evidence type="ECO:0000256" key="2">
    <source>
        <dbReference type="ARBA" id="ARBA00022475"/>
    </source>
</evidence>
<dbReference type="GO" id="GO:1902532">
    <property type="term" value="P:negative regulation of intracellular signal transduction"/>
    <property type="evidence" value="ECO:0007669"/>
    <property type="project" value="UniProtKB-ARBA"/>
</dbReference>
<dbReference type="PROSITE" id="PS50229">
    <property type="entry name" value="WH1"/>
    <property type="match status" value="1"/>
</dbReference>
<reference evidence="6 7" key="1">
    <citation type="submission" date="2024-05" db="EMBL/GenBank/DDBJ databases">
        <title>Genetic variation in Jamaican populations of the coffee berry borer (Hypothenemus hampei).</title>
        <authorList>
            <person name="Errbii M."/>
            <person name="Myrie A."/>
        </authorList>
    </citation>
    <scope>NUCLEOTIDE SEQUENCE [LARGE SCALE GENOMIC DNA]</scope>
    <source>
        <strain evidence="6">JA-Hopewell-2020-01-JO</strain>
        <tissue evidence="6">Whole body</tissue>
    </source>
</reference>
<evidence type="ECO:0000256" key="3">
    <source>
        <dbReference type="ARBA" id="ARBA00023136"/>
    </source>
</evidence>
<dbReference type="Proteomes" id="UP001566132">
    <property type="component" value="Unassembled WGS sequence"/>
</dbReference>
<dbReference type="PROSITE" id="PS51227">
    <property type="entry name" value="SPR"/>
    <property type="match status" value="1"/>
</dbReference>
<feature type="region of interest" description="Disordered" evidence="4">
    <location>
        <begin position="129"/>
        <end position="191"/>
    </location>
</feature>
<evidence type="ECO:0000313" key="7">
    <source>
        <dbReference type="Proteomes" id="UP001566132"/>
    </source>
</evidence>
<dbReference type="Gene3D" id="2.30.29.30">
    <property type="entry name" value="Pleckstrin-homology domain (PH domain)/Phosphotyrosine-binding domain (PTB)"/>
    <property type="match status" value="1"/>
</dbReference>
<feature type="region of interest" description="Disordered" evidence="4">
    <location>
        <begin position="217"/>
        <end position="251"/>
    </location>
</feature>
<dbReference type="PANTHER" id="PTHR11202">
    <property type="entry name" value="SPROUTY-RELATED, EVH1 DOMAIN-CONTAINING PROTEIN FAMILY MEMBER"/>
    <property type="match status" value="1"/>
</dbReference>
<dbReference type="SMART" id="SM00461">
    <property type="entry name" value="WH1"/>
    <property type="match status" value="1"/>
</dbReference>
<proteinExistence type="predicted"/>
<dbReference type="GO" id="GO:0005886">
    <property type="term" value="C:plasma membrane"/>
    <property type="evidence" value="ECO:0007669"/>
    <property type="project" value="UniProtKB-SubCell"/>
</dbReference>